<dbReference type="Proteomes" id="UP000199527">
    <property type="component" value="Unassembled WGS sequence"/>
</dbReference>
<dbReference type="RefSeq" id="WP_245709828.1">
    <property type="nucleotide sequence ID" value="NZ_FNEM01000001.1"/>
</dbReference>
<proteinExistence type="predicted"/>
<evidence type="ECO:0000256" key="1">
    <source>
        <dbReference type="SAM" id="MobiDB-lite"/>
    </source>
</evidence>
<sequence>MMIQSAATRSALLLGASLLIFGCDGDDGADGAPGPEGPPGPPGDPGLPAGSFTRTAESAAEVELMLQPGDVVVTGTDPFSIEFSASGVNGGNRVPLVGLSRIALYVLNQSANSSDTGAPTQWQSHTQANGAGSSMTCTLTGKTTDRGGNEVDACTLVEDDAMPGSYRGSWTHDGNAPVVLAEGDPNLLHRVIIRAYDLNNSDGEGVADKVLSTPLDFIPASDALAVSVKDSVANAACIQCHGALEGYPDDDPRIAYLSTHSNYQKVEQCVACHTPDLGDANFPAMIHDLHAGIRDGFEAIGFPGELFQCKHCHGEQDSWQANLYGQACQACHTSEDASNHIAAVGSDRSCDSCHGPDAPPAGPGLPGTVEYSHQPMRRALMLANEGLGFEFTSAAVSDNGLADDLSTLTVTANVTFNGAPADDDFDFAPYMTNTGRGILLGNVNPDGVVTRNATLSINAPDRVSLSGGVLTVAKDLADSTLSGSIYLTAEVQFCGALGEAMPCEADGTGYANLAPVAYFNLDGGEPTPARHSQPDRVTVTEANCNACHDNLTHVKGTHGATEFTQCMHCHNSTWAGSFHPGVNLINEDGSFTEVPGLTYSNRDLMTVVHRYHSGAWDNEEAHGVYLDSDAELQGYPSAVNDCGACHTPGQSLFAADGGLTSGKRAIAIGTDQYVSPVAASCRSCHAHADAAAMAHFESNGATVDSNPDSSANLPVESCSTCHGEGKTFGIDTVHNPD</sequence>
<evidence type="ECO:0000313" key="3">
    <source>
        <dbReference type="EMBL" id="SDI36323.1"/>
    </source>
</evidence>
<dbReference type="SUPFAM" id="SSF48695">
    <property type="entry name" value="Multiheme cytochromes"/>
    <property type="match status" value="1"/>
</dbReference>
<reference evidence="4" key="1">
    <citation type="submission" date="2016-10" db="EMBL/GenBank/DDBJ databases">
        <authorList>
            <person name="Varghese N."/>
            <person name="Submissions S."/>
        </authorList>
    </citation>
    <scope>NUCLEOTIDE SEQUENCE [LARGE SCALE GENOMIC DNA]</scope>
    <source>
        <strain evidence="4">DSM 23317</strain>
    </source>
</reference>
<evidence type="ECO:0000313" key="4">
    <source>
        <dbReference type="Proteomes" id="UP000199527"/>
    </source>
</evidence>
<dbReference type="Gene3D" id="1.10.720.180">
    <property type="match status" value="1"/>
</dbReference>
<evidence type="ECO:0000259" key="2">
    <source>
        <dbReference type="Pfam" id="PF22113"/>
    </source>
</evidence>
<accession>A0A1G8JYV3</accession>
<dbReference type="InterPro" id="IPR036280">
    <property type="entry name" value="Multihaem_cyt_sf"/>
</dbReference>
<dbReference type="NCBIfam" id="TIGR03507">
    <property type="entry name" value="decahem_SO1788"/>
    <property type="match status" value="1"/>
</dbReference>
<feature type="region of interest" description="Disordered" evidence="1">
    <location>
        <begin position="26"/>
        <end position="52"/>
    </location>
</feature>
<dbReference type="InterPro" id="IPR020014">
    <property type="entry name" value="Decahaem_cyt-c_OmcA/MtrC"/>
</dbReference>
<protein>
    <submittedName>
        <fullName evidence="3">Decaheme c-type cytochrome, OmcA/MtrC family</fullName>
    </submittedName>
</protein>
<feature type="region of interest" description="Disordered" evidence="1">
    <location>
        <begin position="113"/>
        <end position="133"/>
    </location>
</feature>
<dbReference type="Pfam" id="PF22113">
    <property type="entry name" value="Mtrc-MtrF_II-IV_dom"/>
    <property type="match status" value="2"/>
</dbReference>
<organism evidence="3 4">
    <name type="scientific">Ferrimonas sediminum</name>
    <dbReference type="NCBI Taxonomy" id="718193"/>
    <lineage>
        <taxon>Bacteria</taxon>
        <taxon>Pseudomonadati</taxon>
        <taxon>Pseudomonadota</taxon>
        <taxon>Gammaproteobacteria</taxon>
        <taxon>Alteromonadales</taxon>
        <taxon>Ferrimonadaceae</taxon>
        <taxon>Ferrimonas</taxon>
    </lineage>
</organism>
<dbReference type="AlphaFoldDB" id="A0A1G8JYV3"/>
<dbReference type="EMBL" id="FNEM01000001">
    <property type="protein sequence ID" value="SDI36323.1"/>
    <property type="molecule type" value="Genomic_DNA"/>
</dbReference>
<feature type="compositionally biased region" description="Pro residues" evidence="1">
    <location>
        <begin position="35"/>
        <end position="45"/>
    </location>
</feature>
<dbReference type="Gene3D" id="1.20.5.320">
    <property type="entry name" value="6-Phosphogluconate Dehydrogenase, domain 3"/>
    <property type="match status" value="1"/>
</dbReference>
<dbReference type="InterPro" id="IPR054337">
    <property type="entry name" value="Mtrc-MtrF-like_dom_II/IV"/>
</dbReference>
<feature type="domain" description="Outer membrane cytochrome MtrC/MtrF-like" evidence="2">
    <location>
        <begin position="536"/>
        <end position="735"/>
    </location>
</feature>
<feature type="domain" description="Outer membrane cytochrome MtrC/MtrF-like" evidence="2">
    <location>
        <begin position="230"/>
        <end position="357"/>
    </location>
</feature>
<name>A0A1G8JYV3_9GAMM</name>
<keyword evidence="4" id="KW-1185">Reference proteome</keyword>
<gene>
    <name evidence="3" type="ORF">SAMN04488540_101198</name>
</gene>